<keyword evidence="2" id="KW-1185">Reference proteome</keyword>
<dbReference type="EMBL" id="MNCJ02000325">
    <property type="protein sequence ID" value="KAF5786361.1"/>
    <property type="molecule type" value="Genomic_DNA"/>
</dbReference>
<gene>
    <name evidence="1" type="ORF">HanXRQr2_Chr10g0440001</name>
</gene>
<sequence>MIRKLLIYPFELIKIEDTFHHQIISHTSYKIMTLYRILYLVIY</sequence>
<name>A0A9K3HY53_HELAN</name>
<evidence type="ECO:0000313" key="1">
    <source>
        <dbReference type="EMBL" id="KAF5786361.1"/>
    </source>
</evidence>
<protein>
    <submittedName>
        <fullName evidence="1">Uncharacterized protein</fullName>
    </submittedName>
</protein>
<comment type="caution">
    <text evidence="1">The sequence shown here is derived from an EMBL/GenBank/DDBJ whole genome shotgun (WGS) entry which is preliminary data.</text>
</comment>
<dbReference type="AlphaFoldDB" id="A0A9K3HY53"/>
<reference evidence="1" key="2">
    <citation type="submission" date="2020-06" db="EMBL/GenBank/DDBJ databases">
        <title>Helianthus annuus Genome sequencing and assembly Release 2.</title>
        <authorList>
            <person name="Gouzy J."/>
            <person name="Langlade N."/>
            <person name="Munos S."/>
        </authorList>
    </citation>
    <scope>NUCLEOTIDE SEQUENCE</scope>
    <source>
        <tissue evidence="1">Leaves</tissue>
    </source>
</reference>
<accession>A0A9K3HY53</accession>
<evidence type="ECO:0000313" key="2">
    <source>
        <dbReference type="Proteomes" id="UP000215914"/>
    </source>
</evidence>
<proteinExistence type="predicted"/>
<organism evidence="1 2">
    <name type="scientific">Helianthus annuus</name>
    <name type="common">Common sunflower</name>
    <dbReference type="NCBI Taxonomy" id="4232"/>
    <lineage>
        <taxon>Eukaryota</taxon>
        <taxon>Viridiplantae</taxon>
        <taxon>Streptophyta</taxon>
        <taxon>Embryophyta</taxon>
        <taxon>Tracheophyta</taxon>
        <taxon>Spermatophyta</taxon>
        <taxon>Magnoliopsida</taxon>
        <taxon>eudicotyledons</taxon>
        <taxon>Gunneridae</taxon>
        <taxon>Pentapetalae</taxon>
        <taxon>asterids</taxon>
        <taxon>campanulids</taxon>
        <taxon>Asterales</taxon>
        <taxon>Asteraceae</taxon>
        <taxon>Asteroideae</taxon>
        <taxon>Heliantheae alliance</taxon>
        <taxon>Heliantheae</taxon>
        <taxon>Helianthus</taxon>
    </lineage>
</organism>
<dbReference type="Gramene" id="mRNA:HanXRQr2_Chr10g0440001">
    <property type="protein sequence ID" value="mRNA:HanXRQr2_Chr10g0440001"/>
    <property type="gene ID" value="HanXRQr2_Chr10g0440001"/>
</dbReference>
<dbReference type="Proteomes" id="UP000215914">
    <property type="component" value="Unassembled WGS sequence"/>
</dbReference>
<reference evidence="1" key="1">
    <citation type="journal article" date="2017" name="Nature">
        <title>The sunflower genome provides insights into oil metabolism, flowering and Asterid evolution.</title>
        <authorList>
            <person name="Badouin H."/>
            <person name="Gouzy J."/>
            <person name="Grassa C.J."/>
            <person name="Murat F."/>
            <person name="Staton S.E."/>
            <person name="Cottret L."/>
            <person name="Lelandais-Briere C."/>
            <person name="Owens G.L."/>
            <person name="Carrere S."/>
            <person name="Mayjonade B."/>
            <person name="Legrand L."/>
            <person name="Gill N."/>
            <person name="Kane N.C."/>
            <person name="Bowers J.E."/>
            <person name="Hubner S."/>
            <person name="Bellec A."/>
            <person name="Berard A."/>
            <person name="Berges H."/>
            <person name="Blanchet N."/>
            <person name="Boniface M.C."/>
            <person name="Brunel D."/>
            <person name="Catrice O."/>
            <person name="Chaidir N."/>
            <person name="Claudel C."/>
            <person name="Donnadieu C."/>
            <person name="Faraut T."/>
            <person name="Fievet G."/>
            <person name="Helmstetter N."/>
            <person name="King M."/>
            <person name="Knapp S.J."/>
            <person name="Lai Z."/>
            <person name="Le Paslier M.C."/>
            <person name="Lippi Y."/>
            <person name="Lorenzon L."/>
            <person name="Mandel J.R."/>
            <person name="Marage G."/>
            <person name="Marchand G."/>
            <person name="Marquand E."/>
            <person name="Bret-Mestries E."/>
            <person name="Morien E."/>
            <person name="Nambeesan S."/>
            <person name="Nguyen T."/>
            <person name="Pegot-Espagnet P."/>
            <person name="Pouilly N."/>
            <person name="Raftis F."/>
            <person name="Sallet E."/>
            <person name="Schiex T."/>
            <person name="Thomas J."/>
            <person name="Vandecasteele C."/>
            <person name="Vares D."/>
            <person name="Vear F."/>
            <person name="Vautrin S."/>
            <person name="Crespi M."/>
            <person name="Mangin B."/>
            <person name="Burke J.M."/>
            <person name="Salse J."/>
            <person name="Munos S."/>
            <person name="Vincourt P."/>
            <person name="Rieseberg L.H."/>
            <person name="Langlade N.B."/>
        </authorList>
    </citation>
    <scope>NUCLEOTIDE SEQUENCE</scope>
    <source>
        <tissue evidence="1">Leaves</tissue>
    </source>
</reference>